<feature type="compositionally biased region" description="Gly residues" evidence="1">
    <location>
        <begin position="334"/>
        <end position="354"/>
    </location>
</feature>
<dbReference type="InterPro" id="IPR052967">
    <property type="entry name" value="Stress_Response_Assoc"/>
</dbReference>
<dbReference type="PANTHER" id="PTHR38463">
    <property type="entry name" value="STRESS RESPONSE PROTEIN YSNF"/>
    <property type="match status" value="1"/>
</dbReference>
<feature type="domain" description="DUF2382" evidence="3">
    <location>
        <begin position="200"/>
        <end position="312"/>
    </location>
</feature>
<keyword evidence="5" id="KW-1185">Reference proteome</keyword>
<feature type="compositionally biased region" description="Basic and acidic residues" evidence="1">
    <location>
        <begin position="242"/>
        <end position="253"/>
    </location>
</feature>
<dbReference type="Proteomes" id="UP000580474">
    <property type="component" value="Unassembled WGS sequence"/>
</dbReference>
<reference evidence="4 5" key="1">
    <citation type="submission" date="2020-08" db="EMBL/GenBank/DDBJ databases">
        <title>Sequencing the genomes of 1000 actinobacteria strains.</title>
        <authorList>
            <person name="Klenk H.-P."/>
        </authorList>
    </citation>
    <scope>NUCLEOTIDE SEQUENCE [LARGE SCALE GENOMIC DNA]</scope>
    <source>
        <strain evidence="4 5">DSM 45582</strain>
    </source>
</reference>
<organism evidence="4 5">
    <name type="scientific">Saccharopolyspora gloriosae</name>
    <dbReference type="NCBI Taxonomy" id="455344"/>
    <lineage>
        <taxon>Bacteria</taxon>
        <taxon>Bacillati</taxon>
        <taxon>Actinomycetota</taxon>
        <taxon>Actinomycetes</taxon>
        <taxon>Pseudonocardiales</taxon>
        <taxon>Pseudonocardiaceae</taxon>
        <taxon>Saccharopolyspora</taxon>
    </lineage>
</organism>
<feature type="compositionally biased region" description="Basic and acidic residues" evidence="1">
    <location>
        <begin position="291"/>
        <end position="312"/>
    </location>
</feature>
<proteinExistence type="predicted"/>
<comment type="caution">
    <text evidence="4">The sequence shown here is derived from an EMBL/GenBank/DDBJ whole genome shotgun (WGS) entry which is preliminary data.</text>
</comment>
<dbReference type="RefSeq" id="WP_184476445.1">
    <property type="nucleotide sequence ID" value="NZ_JACHIV010000001.1"/>
</dbReference>
<dbReference type="PANTHER" id="PTHR38463:SF1">
    <property type="entry name" value="STRESS RESPONSE PROTEIN YSNF"/>
    <property type="match status" value="1"/>
</dbReference>
<dbReference type="EMBL" id="JACHIV010000001">
    <property type="protein sequence ID" value="MBB5067129.1"/>
    <property type="molecule type" value="Genomic_DNA"/>
</dbReference>
<sequence length="360" mass="37808">MKDVKRAQDLIGSEVYDREGDRIGRVGNVYVDDANHQPEWVTVRTGLFGTKESFVPLSGAERGDKGINVGVTKEKVRDAPRVDAEQGHLSDKEGHDLYDYYGLQQGSTSPQQQQRDVPQQTGAAEAESGKQTGTAGAAAGGMAAGGAAMAGGRTSSGATEQDTRSTTGTTSGSGTRTGSGTTAASGSATASGDAAGMKSMTRSEERLRVNTEQIESGRVRVRKYVVTEQQTVTVPISHEEVRIEREPIGESERGSMPATSSLGEDEQEVVLHEDRPMVTKESVPVERLRLRAELVTEERTVQDEVRRERFDVQDQTGGGKHQRSGEQSSSTRGSGSGGSGSGGSGSGGSGGGVTGRDTTA</sequence>
<evidence type="ECO:0000259" key="2">
    <source>
        <dbReference type="Pfam" id="PF05239"/>
    </source>
</evidence>
<dbReference type="NCBIfam" id="TIGR02271">
    <property type="entry name" value="YsnF/AvaK domain"/>
    <property type="match status" value="1"/>
</dbReference>
<dbReference type="Pfam" id="PF05239">
    <property type="entry name" value="PRC"/>
    <property type="match status" value="1"/>
</dbReference>
<evidence type="ECO:0000256" key="1">
    <source>
        <dbReference type="SAM" id="MobiDB-lite"/>
    </source>
</evidence>
<dbReference type="InterPro" id="IPR014747">
    <property type="entry name" value="Bac_photo_RC_H_C"/>
</dbReference>
<name>A0A840NCR1_9PSEU</name>
<evidence type="ECO:0000313" key="5">
    <source>
        <dbReference type="Proteomes" id="UP000580474"/>
    </source>
</evidence>
<dbReference type="InterPro" id="IPR027275">
    <property type="entry name" value="PRC-brl_dom"/>
</dbReference>
<dbReference type="SUPFAM" id="SSF50346">
    <property type="entry name" value="PRC-barrel domain"/>
    <property type="match status" value="1"/>
</dbReference>
<feature type="region of interest" description="Disordered" evidence="1">
    <location>
        <begin position="100"/>
        <end position="209"/>
    </location>
</feature>
<feature type="region of interest" description="Disordered" evidence="1">
    <location>
        <begin position="291"/>
        <end position="360"/>
    </location>
</feature>
<evidence type="ECO:0000313" key="4">
    <source>
        <dbReference type="EMBL" id="MBB5067129.1"/>
    </source>
</evidence>
<feature type="compositionally biased region" description="Low complexity" evidence="1">
    <location>
        <begin position="145"/>
        <end position="196"/>
    </location>
</feature>
<evidence type="ECO:0000259" key="3">
    <source>
        <dbReference type="Pfam" id="PF09557"/>
    </source>
</evidence>
<dbReference type="InterPro" id="IPR019060">
    <property type="entry name" value="DUF2382"/>
</dbReference>
<dbReference type="AlphaFoldDB" id="A0A840NCR1"/>
<dbReference type="GO" id="GO:0019684">
    <property type="term" value="P:photosynthesis, light reaction"/>
    <property type="evidence" value="ECO:0007669"/>
    <property type="project" value="InterPro"/>
</dbReference>
<dbReference type="GO" id="GO:0030077">
    <property type="term" value="C:plasma membrane light-harvesting complex"/>
    <property type="evidence" value="ECO:0007669"/>
    <property type="project" value="InterPro"/>
</dbReference>
<dbReference type="Gene3D" id="3.90.50.10">
    <property type="entry name" value="Photosynthetic Reaction Center, subunit H, domain 2"/>
    <property type="match status" value="1"/>
</dbReference>
<feature type="domain" description="PRC-barrel" evidence="2">
    <location>
        <begin position="3"/>
        <end position="74"/>
    </location>
</feature>
<dbReference type="InterPro" id="IPR011033">
    <property type="entry name" value="PRC_barrel-like_sf"/>
</dbReference>
<feature type="compositionally biased region" description="Low complexity" evidence="1">
    <location>
        <begin position="104"/>
        <end position="120"/>
    </location>
</feature>
<gene>
    <name evidence="4" type="ORF">BJ969_000217</name>
</gene>
<dbReference type="Pfam" id="PF09557">
    <property type="entry name" value="DUF2382"/>
    <property type="match status" value="1"/>
</dbReference>
<protein>
    <submittedName>
        <fullName evidence="4">Uncharacterized protein (TIGR02271 family)</fullName>
    </submittedName>
</protein>
<accession>A0A840NCR1</accession>
<feature type="region of interest" description="Disordered" evidence="1">
    <location>
        <begin position="242"/>
        <end position="277"/>
    </location>
</feature>